<sequence>MFSMQSLLKLRRILLTLSVVGLALFAGYRLWIHYQVEPWTPDGRVRADIVKIAPDVSGMVTKVLVTNDQVVHAGQPLFQIDPDRYVLALRQAAAEILARKAALEQARRDASRATALGEMVSREDREESHSQQTQAEAALTKAQVARDLAALDLERTLVKAPVDGALSDLGLRVGNYVTAGTPVMALIDANSYRVEGYFEETKLNRISVGQPARVRLMGDRRVLKGHVQSIATGIEDRDRASSDNLLPNVNPTFSWVRLAQRVPVRIRLDQLPDPITDLVVGRTATVEVLPKSAASSGL</sequence>
<feature type="domain" description="p-hydroxybenzoic acid efflux pump subunit AaeA-like beta-barrel" evidence="7">
    <location>
        <begin position="191"/>
        <end position="288"/>
    </location>
</feature>
<evidence type="ECO:0000256" key="2">
    <source>
        <dbReference type="ARBA" id="ARBA00022692"/>
    </source>
</evidence>
<dbReference type="Gene3D" id="2.40.30.170">
    <property type="match status" value="1"/>
</dbReference>
<comment type="similarity">
    <text evidence="1">Belongs to the membrane fusion protein (MFP) (TC 8.A.1) family.</text>
</comment>
<dbReference type="InterPro" id="IPR058634">
    <property type="entry name" value="AaeA-lik-b-barrel"/>
</dbReference>
<dbReference type="GO" id="GO:0016020">
    <property type="term" value="C:membrane"/>
    <property type="evidence" value="ECO:0007669"/>
    <property type="project" value="InterPro"/>
</dbReference>
<dbReference type="InterPro" id="IPR050393">
    <property type="entry name" value="MFP_Efflux_Pump"/>
</dbReference>
<dbReference type="InterPro" id="IPR006143">
    <property type="entry name" value="RND_pump_MFP"/>
</dbReference>
<reference evidence="8 9" key="1">
    <citation type="submission" date="2011-06" db="EMBL/GenBank/DDBJ databases">
        <title>The draft genome of Thiorhodococcus drewsii AZ1.</title>
        <authorList>
            <consortium name="US DOE Joint Genome Institute (JGI-PGF)"/>
            <person name="Lucas S."/>
            <person name="Han J."/>
            <person name="Lapidus A."/>
            <person name="Cheng J.-F."/>
            <person name="Goodwin L."/>
            <person name="Pitluck S."/>
            <person name="Peters L."/>
            <person name="Land M.L."/>
            <person name="Hauser L."/>
            <person name="Vogl K."/>
            <person name="Liu Z."/>
            <person name="Imhoff J."/>
            <person name="Thiel V."/>
            <person name="Frigaard N.-U."/>
            <person name="Bryant D.A."/>
            <person name="Woyke T.J."/>
        </authorList>
    </citation>
    <scope>NUCLEOTIDE SEQUENCE [LARGE SCALE GENOMIC DNA]</scope>
    <source>
        <strain evidence="8 9">AZ1</strain>
    </source>
</reference>
<evidence type="ECO:0000259" key="6">
    <source>
        <dbReference type="Pfam" id="PF25917"/>
    </source>
</evidence>
<feature type="compositionally biased region" description="Basic and acidic residues" evidence="5">
    <location>
        <begin position="120"/>
        <end position="129"/>
    </location>
</feature>
<evidence type="ECO:0000256" key="3">
    <source>
        <dbReference type="ARBA" id="ARBA00022989"/>
    </source>
</evidence>
<dbReference type="eggNOG" id="COG1566">
    <property type="taxonomic scope" value="Bacteria"/>
</dbReference>
<feature type="domain" description="Multidrug resistance protein MdtA-like barrel-sandwich hybrid" evidence="6">
    <location>
        <begin position="49"/>
        <end position="186"/>
    </location>
</feature>
<evidence type="ECO:0000256" key="5">
    <source>
        <dbReference type="SAM" id="MobiDB-lite"/>
    </source>
</evidence>
<evidence type="ECO:0000256" key="4">
    <source>
        <dbReference type="ARBA" id="ARBA00023136"/>
    </source>
</evidence>
<dbReference type="PANTHER" id="PTHR30367:SF12">
    <property type="entry name" value="P-HYDROXYBENZOIC ACID EFFLUX PUMP SUBUNIT AAEA"/>
    <property type="match status" value="1"/>
</dbReference>
<keyword evidence="3" id="KW-1133">Transmembrane helix</keyword>
<dbReference type="EMBL" id="AFWT01000017">
    <property type="protein sequence ID" value="EGV30593.1"/>
    <property type="molecule type" value="Genomic_DNA"/>
</dbReference>
<evidence type="ECO:0000259" key="7">
    <source>
        <dbReference type="Pfam" id="PF25963"/>
    </source>
</evidence>
<keyword evidence="4" id="KW-0472">Membrane</keyword>
<feature type="region of interest" description="Disordered" evidence="5">
    <location>
        <begin position="117"/>
        <end position="137"/>
    </location>
</feature>
<dbReference type="Proteomes" id="UP000004200">
    <property type="component" value="Unassembled WGS sequence"/>
</dbReference>
<keyword evidence="2" id="KW-0812">Transmembrane</keyword>
<accession>G2E2N9</accession>
<dbReference type="PANTHER" id="PTHR30367">
    <property type="entry name" value="P-HYDROXYBENZOIC ACID EFFLUX PUMP SUBUNIT AAEA-RELATED"/>
    <property type="match status" value="1"/>
</dbReference>
<dbReference type="Pfam" id="PF25917">
    <property type="entry name" value="BSH_RND"/>
    <property type="match status" value="1"/>
</dbReference>
<dbReference type="InterPro" id="IPR058625">
    <property type="entry name" value="MdtA-like_BSH"/>
</dbReference>
<dbReference type="GO" id="GO:0022857">
    <property type="term" value="F:transmembrane transporter activity"/>
    <property type="evidence" value="ECO:0007669"/>
    <property type="project" value="InterPro"/>
</dbReference>
<dbReference type="PATRIC" id="fig|765913.3.peg.2600"/>
<name>G2E2N9_9GAMM</name>
<comment type="caution">
    <text evidence="8">The sequence shown here is derived from an EMBL/GenBank/DDBJ whole genome shotgun (WGS) entry which is preliminary data.</text>
</comment>
<dbReference type="SUPFAM" id="SSF111369">
    <property type="entry name" value="HlyD-like secretion proteins"/>
    <property type="match status" value="1"/>
</dbReference>
<gene>
    <name evidence="8" type="ORF">ThidrDRAFT_2552</name>
</gene>
<evidence type="ECO:0000313" key="9">
    <source>
        <dbReference type="Proteomes" id="UP000004200"/>
    </source>
</evidence>
<dbReference type="NCBIfam" id="TIGR01730">
    <property type="entry name" value="RND_mfp"/>
    <property type="match status" value="1"/>
</dbReference>
<evidence type="ECO:0000256" key="1">
    <source>
        <dbReference type="ARBA" id="ARBA00009477"/>
    </source>
</evidence>
<organism evidence="8 9">
    <name type="scientific">Thiorhodococcus drewsii AZ1</name>
    <dbReference type="NCBI Taxonomy" id="765913"/>
    <lineage>
        <taxon>Bacteria</taxon>
        <taxon>Pseudomonadati</taxon>
        <taxon>Pseudomonadota</taxon>
        <taxon>Gammaproteobacteria</taxon>
        <taxon>Chromatiales</taxon>
        <taxon>Chromatiaceae</taxon>
        <taxon>Thiorhodococcus</taxon>
    </lineage>
</organism>
<proteinExistence type="inferred from homology"/>
<dbReference type="STRING" id="765913.ThidrDRAFT_2552"/>
<dbReference type="Pfam" id="PF25963">
    <property type="entry name" value="Beta-barrel_AAEA"/>
    <property type="match status" value="1"/>
</dbReference>
<dbReference type="Gene3D" id="2.40.50.100">
    <property type="match status" value="1"/>
</dbReference>
<dbReference type="AlphaFoldDB" id="G2E2N9"/>
<evidence type="ECO:0000313" key="8">
    <source>
        <dbReference type="EMBL" id="EGV30593.1"/>
    </source>
</evidence>
<keyword evidence="9" id="KW-1185">Reference proteome</keyword>
<protein>
    <submittedName>
        <fullName evidence="8">Secretion protein HlyD family protein</fullName>
    </submittedName>
</protein>